<evidence type="ECO:0000313" key="1">
    <source>
        <dbReference type="EMBL" id="KHJ74948.1"/>
    </source>
</evidence>
<name>A0A0B1RPG0_OESDE</name>
<keyword evidence="2" id="KW-1185">Reference proteome</keyword>
<accession>A0A0B1RPG0</accession>
<protein>
    <submittedName>
        <fullName evidence="1">Uncharacterized protein</fullName>
    </submittedName>
</protein>
<reference evidence="1 2" key="1">
    <citation type="submission" date="2014-03" db="EMBL/GenBank/DDBJ databases">
        <title>Draft genome of the hookworm Oesophagostomum dentatum.</title>
        <authorList>
            <person name="Mitreva M."/>
        </authorList>
    </citation>
    <scope>NUCLEOTIDE SEQUENCE [LARGE SCALE GENOMIC DNA]</scope>
    <source>
        <strain evidence="1 2">OD-Hann</strain>
    </source>
</reference>
<evidence type="ECO:0000313" key="2">
    <source>
        <dbReference type="Proteomes" id="UP000053660"/>
    </source>
</evidence>
<dbReference type="Proteomes" id="UP000053660">
    <property type="component" value="Unassembled WGS sequence"/>
</dbReference>
<proteinExistence type="predicted"/>
<organism evidence="1 2">
    <name type="scientific">Oesophagostomum dentatum</name>
    <name type="common">Nodular worm</name>
    <dbReference type="NCBI Taxonomy" id="61180"/>
    <lineage>
        <taxon>Eukaryota</taxon>
        <taxon>Metazoa</taxon>
        <taxon>Ecdysozoa</taxon>
        <taxon>Nematoda</taxon>
        <taxon>Chromadorea</taxon>
        <taxon>Rhabditida</taxon>
        <taxon>Rhabditina</taxon>
        <taxon>Rhabditomorpha</taxon>
        <taxon>Strongyloidea</taxon>
        <taxon>Strongylidae</taxon>
        <taxon>Oesophagostomum</taxon>
    </lineage>
</organism>
<gene>
    <name evidence="1" type="ORF">OESDEN_25436</name>
</gene>
<sequence>MKNCFTVSQRSRRRSRSMIELKPSSSMKYVCCPLKSQSSLITWKRPD</sequence>
<dbReference type="AlphaFoldDB" id="A0A0B1RPG0"/>
<dbReference type="EMBL" id="KN613227">
    <property type="protein sequence ID" value="KHJ74948.1"/>
    <property type="molecule type" value="Genomic_DNA"/>
</dbReference>